<reference evidence="2" key="1">
    <citation type="journal article" date="2014" name="Front. Microbiol.">
        <title>High frequency of phylogenetically diverse reductive dehalogenase-homologous genes in deep subseafloor sedimentary metagenomes.</title>
        <authorList>
            <person name="Kawai M."/>
            <person name="Futagami T."/>
            <person name="Toyoda A."/>
            <person name="Takaki Y."/>
            <person name="Nishi S."/>
            <person name="Hori S."/>
            <person name="Arai W."/>
            <person name="Tsubouchi T."/>
            <person name="Morono Y."/>
            <person name="Uchiyama I."/>
            <person name="Ito T."/>
            <person name="Fujiyama A."/>
            <person name="Inagaki F."/>
            <person name="Takami H."/>
        </authorList>
    </citation>
    <scope>NUCLEOTIDE SEQUENCE</scope>
    <source>
        <strain evidence="2">Expedition CK06-06</strain>
    </source>
</reference>
<dbReference type="Pfam" id="PF02894">
    <property type="entry name" value="GFO_IDH_MocA_C"/>
    <property type="match status" value="1"/>
</dbReference>
<dbReference type="AlphaFoldDB" id="X1P7J5"/>
<organism evidence="2">
    <name type="scientific">marine sediment metagenome</name>
    <dbReference type="NCBI Taxonomy" id="412755"/>
    <lineage>
        <taxon>unclassified sequences</taxon>
        <taxon>metagenomes</taxon>
        <taxon>ecological metagenomes</taxon>
    </lineage>
</organism>
<dbReference type="InterPro" id="IPR004104">
    <property type="entry name" value="Gfo/Idh/MocA-like_OxRdtase_C"/>
</dbReference>
<proteinExistence type="predicted"/>
<accession>X1P7J5</accession>
<dbReference type="EMBL" id="BARV01042936">
    <property type="protein sequence ID" value="GAI52292.1"/>
    <property type="molecule type" value="Genomic_DNA"/>
</dbReference>
<feature type="non-terminal residue" evidence="2">
    <location>
        <position position="1"/>
    </location>
</feature>
<evidence type="ECO:0000313" key="2">
    <source>
        <dbReference type="EMBL" id="GAI52292.1"/>
    </source>
</evidence>
<gene>
    <name evidence="2" type="ORF">S06H3_64330</name>
</gene>
<evidence type="ECO:0000259" key="1">
    <source>
        <dbReference type="Pfam" id="PF02894"/>
    </source>
</evidence>
<feature type="domain" description="Gfo/Idh/MocA-like oxidoreductase C-terminal" evidence="1">
    <location>
        <begin position="49"/>
        <end position="111"/>
    </location>
</feature>
<comment type="caution">
    <text evidence="2">The sequence shown here is derived from an EMBL/GenBank/DDBJ whole genome shotgun (WGS) entry which is preliminary data.</text>
</comment>
<dbReference type="Gene3D" id="3.30.360.10">
    <property type="entry name" value="Dihydrodipicolinate Reductase, domain 2"/>
    <property type="match status" value="1"/>
</dbReference>
<protein>
    <recommendedName>
        <fullName evidence="1">Gfo/Idh/MocA-like oxidoreductase C-terminal domain-containing protein</fullName>
    </recommendedName>
</protein>
<sequence>SIRAGYLLDPYPDYEDNDLMMAFEGSDGSLGYFPNGPTTLRLRTHAEGFAVAGETREVRMQEQRRGGYAFELFSGFAAAVEAGSPPPVTEEDALYVLRVAEAAYESSRSGAEQALEWS</sequence>
<name>X1P7J5_9ZZZZ</name>